<dbReference type="Proteomes" id="UP000199163">
    <property type="component" value="Unassembled WGS sequence"/>
</dbReference>
<feature type="domain" description="4-vinyl reductase 4VR" evidence="2">
    <location>
        <begin position="116"/>
        <end position="178"/>
    </location>
</feature>
<evidence type="ECO:0000259" key="2">
    <source>
        <dbReference type="SMART" id="SM00989"/>
    </source>
</evidence>
<dbReference type="PANTHER" id="PTHR33744:SF1">
    <property type="entry name" value="DNA-BINDING TRANSCRIPTIONAL ACTIVATOR ADER"/>
    <property type="match status" value="1"/>
</dbReference>
<dbReference type="EMBL" id="FNDK01000002">
    <property type="protein sequence ID" value="SDH15301.1"/>
    <property type="molecule type" value="Genomic_DNA"/>
</dbReference>
<dbReference type="InterPro" id="IPR042070">
    <property type="entry name" value="PucR_C-HTH_sf"/>
</dbReference>
<dbReference type="Gene3D" id="1.10.10.2840">
    <property type="entry name" value="PucR C-terminal helix-turn-helix domain"/>
    <property type="match status" value="1"/>
</dbReference>
<protein>
    <submittedName>
        <fullName evidence="3">V4R domain-containing protein</fullName>
    </submittedName>
</protein>
<dbReference type="InterPro" id="IPR010523">
    <property type="entry name" value="XylR_N"/>
</dbReference>
<dbReference type="InterPro" id="IPR041522">
    <property type="entry name" value="CdaR_GGDEF"/>
</dbReference>
<dbReference type="RefSeq" id="WP_091271172.1">
    <property type="nucleotide sequence ID" value="NZ_FNDK01000002.1"/>
</dbReference>
<dbReference type="OrthoDB" id="154713at2"/>
<dbReference type="STRING" id="568899.SAMN05192534_1022"/>
<dbReference type="SUPFAM" id="SSF111126">
    <property type="entry name" value="Ligand-binding domain in the NO signalling and Golgi transport"/>
    <property type="match status" value="1"/>
</dbReference>
<accession>A0A1G8A358</accession>
<sequence>MRANQLLFDNLMDINPRTGMITFNHKRMALVSVEALGLLRRDLINTLGMDRAKGFLMRYGWAWGAKDGESIASMYDWDNTKELMLAGPVLHTLEGVVTVEPETLDTSHDSLHFTGFWRSSFEAVEHVNHYGESTCPVCWILAGYASGYLTKTFGSDVIAYEDQCAGQGANYCYFVAKTTNLLDDKHKKDMRYYKAESLASELDRAYNELHEINQNIIESDKIQDQLTNLFLEDRDFTETIEFVAQSLKKSIIVDYHGQTIESVFLSDDDHRIYTNWNDQFVYTEETENVITTYPIRANNLNLGRMVVIGHDPIENKDHLIIKRALSVFTIQLFHQWKITRSIWKKKEEFFEEMLNDTDNAVYEKRSHLFHFRPDSLNRILSMKLEPADCDKHVMQFLSATYPDKDIFAKGHYIIMILSDDDKKATKDFAQCMADDLEHQFPHVTIYMGVGRQSSSLQDLTKSYQDACAISDFVQLTQPANSRLTFFEDIEPVMMLLKGTDQQELIDFYHKTIGALVKYDENSQSNLLLTLKAYLDNNGNLQQTADEMHLSIAGLRYRLERIEQLCDVDLKSGQGRFQYQLAIQIYFAIQINDSQPSATSL</sequence>
<keyword evidence="4" id="KW-1185">Reference proteome</keyword>
<dbReference type="Pfam" id="PF06505">
    <property type="entry name" value="XylR_N"/>
    <property type="match status" value="1"/>
</dbReference>
<dbReference type="PANTHER" id="PTHR33744">
    <property type="entry name" value="CARBOHYDRATE DIACID REGULATOR"/>
    <property type="match status" value="1"/>
</dbReference>
<dbReference type="InterPro" id="IPR025736">
    <property type="entry name" value="PucR_C-HTH_dom"/>
</dbReference>
<dbReference type="InterPro" id="IPR004096">
    <property type="entry name" value="V4R"/>
</dbReference>
<evidence type="ECO:0000256" key="1">
    <source>
        <dbReference type="ARBA" id="ARBA00006754"/>
    </source>
</evidence>
<dbReference type="Pfam" id="PF02830">
    <property type="entry name" value="V4R"/>
    <property type="match status" value="1"/>
</dbReference>
<evidence type="ECO:0000313" key="3">
    <source>
        <dbReference type="EMBL" id="SDH15301.1"/>
    </source>
</evidence>
<dbReference type="Pfam" id="PF13556">
    <property type="entry name" value="HTH_30"/>
    <property type="match status" value="1"/>
</dbReference>
<proteinExistence type="inferred from homology"/>
<dbReference type="Pfam" id="PF17853">
    <property type="entry name" value="GGDEF_2"/>
    <property type="match status" value="1"/>
</dbReference>
<dbReference type="SMART" id="SM00989">
    <property type="entry name" value="V4R"/>
    <property type="match status" value="1"/>
</dbReference>
<organism evidence="3 4">
    <name type="scientific">Alteribacillus persepolensis</name>
    <dbReference type="NCBI Taxonomy" id="568899"/>
    <lineage>
        <taxon>Bacteria</taxon>
        <taxon>Bacillati</taxon>
        <taxon>Bacillota</taxon>
        <taxon>Bacilli</taxon>
        <taxon>Bacillales</taxon>
        <taxon>Bacillaceae</taxon>
        <taxon>Alteribacillus</taxon>
    </lineage>
</organism>
<dbReference type="InterPro" id="IPR051448">
    <property type="entry name" value="CdaR-like_regulators"/>
</dbReference>
<dbReference type="Gene3D" id="3.30.1380.20">
    <property type="entry name" value="Trafficking protein particle complex subunit 3"/>
    <property type="match status" value="1"/>
</dbReference>
<dbReference type="InterPro" id="IPR024096">
    <property type="entry name" value="NO_sig/Golgi_transp_ligand-bd"/>
</dbReference>
<comment type="similarity">
    <text evidence="1">Belongs to the CdaR family.</text>
</comment>
<reference evidence="3 4" key="1">
    <citation type="submission" date="2016-10" db="EMBL/GenBank/DDBJ databases">
        <authorList>
            <person name="de Groot N.N."/>
        </authorList>
    </citation>
    <scope>NUCLEOTIDE SEQUENCE [LARGE SCALE GENOMIC DNA]</scope>
    <source>
        <strain evidence="3 4">DSM 21632</strain>
    </source>
</reference>
<dbReference type="AlphaFoldDB" id="A0A1G8A358"/>
<evidence type="ECO:0000313" key="4">
    <source>
        <dbReference type="Proteomes" id="UP000199163"/>
    </source>
</evidence>
<gene>
    <name evidence="3" type="ORF">SAMN05192534_1022</name>
</gene>
<name>A0A1G8A358_9BACI</name>